<keyword evidence="4" id="KW-0158">Chromosome</keyword>
<name>A0A7K9KPM6_9PASS</name>
<keyword evidence="9" id="KW-0227">DNA damage</keyword>
<evidence type="ECO:0000256" key="9">
    <source>
        <dbReference type="ARBA" id="ARBA00022763"/>
    </source>
</evidence>
<organism evidence="21 22">
    <name type="scientific">Rhabdornis inornatus</name>
    <dbReference type="NCBI Taxonomy" id="237438"/>
    <lineage>
        <taxon>Eukaryota</taxon>
        <taxon>Metazoa</taxon>
        <taxon>Chordata</taxon>
        <taxon>Craniata</taxon>
        <taxon>Vertebrata</taxon>
        <taxon>Euteleostomi</taxon>
        <taxon>Archelosauria</taxon>
        <taxon>Archosauria</taxon>
        <taxon>Dinosauria</taxon>
        <taxon>Saurischia</taxon>
        <taxon>Theropoda</taxon>
        <taxon>Coelurosauria</taxon>
        <taxon>Aves</taxon>
        <taxon>Neognathae</taxon>
        <taxon>Neoaves</taxon>
        <taxon>Telluraves</taxon>
        <taxon>Australaves</taxon>
        <taxon>Passeriformes</taxon>
        <taxon>Rhabdornithidae</taxon>
        <taxon>Rhabdornis</taxon>
    </lineage>
</organism>
<evidence type="ECO:0000313" key="22">
    <source>
        <dbReference type="Proteomes" id="UP000583164"/>
    </source>
</evidence>
<reference evidence="21 22" key="1">
    <citation type="submission" date="2019-09" db="EMBL/GenBank/DDBJ databases">
        <title>Bird 10,000 Genomes (B10K) Project - Family phase.</title>
        <authorList>
            <person name="Zhang G."/>
        </authorList>
    </citation>
    <scope>NUCLEOTIDE SEQUENCE [LARGE SCALE GENOMIC DNA]</scope>
    <source>
        <strain evidence="21">B10K-DU-001-29</strain>
        <tissue evidence="21">Muscle</tissue>
    </source>
</reference>
<evidence type="ECO:0000256" key="1">
    <source>
        <dbReference type="ARBA" id="ARBA00004114"/>
    </source>
</evidence>
<evidence type="ECO:0000256" key="17">
    <source>
        <dbReference type="SAM" id="MobiDB-lite"/>
    </source>
</evidence>
<dbReference type="Gene3D" id="1.20.142.10">
    <property type="entry name" value="Poly(ADP-ribose) polymerase, regulatory domain"/>
    <property type="match status" value="1"/>
</dbReference>
<dbReference type="CDD" id="cd08002">
    <property type="entry name" value="WGR_PARP3_like"/>
    <property type="match status" value="1"/>
</dbReference>
<dbReference type="SUPFAM" id="SSF47587">
    <property type="entry name" value="Domain of poly(ADP-ribose) polymerase"/>
    <property type="match status" value="1"/>
</dbReference>
<dbReference type="InterPro" id="IPR004102">
    <property type="entry name" value="Poly(ADP-ribose)pol_reg_dom"/>
</dbReference>
<evidence type="ECO:0000256" key="3">
    <source>
        <dbReference type="ARBA" id="ARBA00004286"/>
    </source>
</evidence>
<dbReference type="InterPro" id="IPR008893">
    <property type="entry name" value="WGR_domain"/>
</dbReference>
<dbReference type="EC" id="2.4.2.-" evidence="16"/>
<evidence type="ECO:0000256" key="4">
    <source>
        <dbReference type="ARBA" id="ARBA00022454"/>
    </source>
</evidence>
<evidence type="ECO:0000256" key="13">
    <source>
        <dbReference type="ARBA" id="ARBA00023212"/>
    </source>
</evidence>
<dbReference type="Pfam" id="PF02877">
    <property type="entry name" value="PARP_reg"/>
    <property type="match status" value="1"/>
</dbReference>
<feature type="compositionally biased region" description="Polar residues" evidence="17">
    <location>
        <begin position="1"/>
        <end position="14"/>
    </location>
</feature>
<keyword evidence="12" id="KW-0234">DNA repair</keyword>
<dbReference type="GO" id="GO:0003950">
    <property type="term" value="F:NAD+ poly-ADP-ribosyltransferase activity"/>
    <property type="evidence" value="ECO:0007669"/>
    <property type="project" value="UniProtKB-UniRule"/>
</dbReference>
<evidence type="ECO:0000256" key="6">
    <source>
        <dbReference type="ARBA" id="ARBA00022676"/>
    </source>
</evidence>
<dbReference type="GO" id="GO:0035861">
    <property type="term" value="C:site of double-strand break"/>
    <property type="evidence" value="ECO:0007669"/>
    <property type="project" value="UniProtKB-ARBA"/>
</dbReference>
<dbReference type="Pfam" id="PF05406">
    <property type="entry name" value="WGR"/>
    <property type="match status" value="1"/>
</dbReference>
<feature type="domain" description="PARP catalytic" evidence="18">
    <location>
        <begin position="313"/>
        <end position="527"/>
    </location>
</feature>
<feature type="non-terminal residue" evidence="21">
    <location>
        <position position="527"/>
    </location>
</feature>
<dbReference type="GO" id="GO:0070212">
    <property type="term" value="P:protein poly-ADP-ribosylation"/>
    <property type="evidence" value="ECO:0007669"/>
    <property type="project" value="TreeGrafter"/>
</dbReference>
<dbReference type="InterPro" id="IPR050800">
    <property type="entry name" value="ARTD/PARP"/>
</dbReference>
<dbReference type="Gene3D" id="3.90.228.10">
    <property type="match status" value="1"/>
</dbReference>
<dbReference type="InterPro" id="IPR012317">
    <property type="entry name" value="Poly(ADP-ribose)pol_cat_dom"/>
</dbReference>
<feature type="domain" description="WGR" evidence="20">
    <location>
        <begin position="59"/>
        <end position="149"/>
    </location>
</feature>
<dbReference type="PROSITE" id="PS51977">
    <property type="entry name" value="WGR"/>
    <property type="match status" value="1"/>
</dbReference>
<evidence type="ECO:0000259" key="19">
    <source>
        <dbReference type="PROSITE" id="PS51060"/>
    </source>
</evidence>
<evidence type="ECO:0000256" key="14">
    <source>
        <dbReference type="ARBA" id="ARBA00023242"/>
    </source>
</evidence>
<comment type="caution">
    <text evidence="21">The sequence shown here is derived from an EMBL/GenBank/DDBJ whole genome shotgun (WGS) entry which is preliminary data.</text>
</comment>
<evidence type="ECO:0000259" key="20">
    <source>
        <dbReference type="PROSITE" id="PS51977"/>
    </source>
</evidence>
<keyword evidence="8" id="KW-0548">Nucleotidyltransferase</keyword>
<dbReference type="InterPro" id="IPR036930">
    <property type="entry name" value="WGR_dom_sf"/>
</dbReference>
<evidence type="ECO:0000256" key="5">
    <source>
        <dbReference type="ARBA" id="ARBA00022490"/>
    </source>
</evidence>
<keyword evidence="5" id="KW-0963">Cytoplasm</keyword>
<evidence type="ECO:0000256" key="8">
    <source>
        <dbReference type="ARBA" id="ARBA00022695"/>
    </source>
</evidence>
<keyword evidence="6 16" id="KW-0328">Glycosyltransferase</keyword>
<evidence type="ECO:0000256" key="7">
    <source>
        <dbReference type="ARBA" id="ARBA00022679"/>
    </source>
</evidence>
<keyword evidence="11 16" id="KW-0520">NAD</keyword>
<dbReference type="GO" id="GO:0005730">
    <property type="term" value="C:nucleolus"/>
    <property type="evidence" value="ECO:0007669"/>
    <property type="project" value="TreeGrafter"/>
</dbReference>
<evidence type="ECO:0000259" key="18">
    <source>
        <dbReference type="PROSITE" id="PS51059"/>
    </source>
</evidence>
<keyword evidence="22" id="KW-1185">Reference proteome</keyword>
<dbReference type="GO" id="GO:0006302">
    <property type="term" value="P:double-strand break repair"/>
    <property type="evidence" value="ECO:0007669"/>
    <property type="project" value="TreeGrafter"/>
</dbReference>
<dbReference type="FunFam" id="3.90.228.10:FF:000009">
    <property type="entry name" value="Poly [ADP-ribose] polymerase"/>
    <property type="match status" value="1"/>
</dbReference>
<keyword evidence="13" id="KW-0206">Cytoskeleton</keyword>
<evidence type="ECO:0000256" key="16">
    <source>
        <dbReference type="RuleBase" id="RU362114"/>
    </source>
</evidence>
<dbReference type="AlphaFoldDB" id="A0A7K9KPM6"/>
<comment type="similarity">
    <text evidence="15">Belongs to the ARTD/PARP family.</text>
</comment>
<dbReference type="FunFam" id="2.20.140.10:FF:000001">
    <property type="entry name" value="Poly [ADP-ribose] polymerase"/>
    <property type="match status" value="1"/>
</dbReference>
<dbReference type="CDD" id="cd01437">
    <property type="entry name" value="parp_like"/>
    <property type="match status" value="1"/>
</dbReference>
<dbReference type="Pfam" id="PF00644">
    <property type="entry name" value="PARP"/>
    <property type="match status" value="1"/>
</dbReference>
<dbReference type="OrthoDB" id="2017365at2759"/>
<proteinExistence type="inferred from homology"/>
<keyword evidence="10" id="KW-0013">ADP-ribosylation</keyword>
<dbReference type="PROSITE" id="PS51059">
    <property type="entry name" value="PARP_CATALYTIC"/>
    <property type="match status" value="1"/>
</dbReference>
<accession>A0A7K9KPM6</accession>
<evidence type="ECO:0000256" key="12">
    <source>
        <dbReference type="ARBA" id="ARBA00023204"/>
    </source>
</evidence>
<evidence type="ECO:0000256" key="15">
    <source>
        <dbReference type="ARBA" id="ARBA00024347"/>
    </source>
</evidence>
<dbReference type="Proteomes" id="UP000583164">
    <property type="component" value="Unassembled WGS sequence"/>
</dbReference>
<evidence type="ECO:0000313" key="21">
    <source>
        <dbReference type="EMBL" id="NXH52527.1"/>
    </source>
</evidence>
<evidence type="ECO:0000256" key="11">
    <source>
        <dbReference type="ARBA" id="ARBA00023027"/>
    </source>
</evidence>
<protein>
    <recommendedName>
        <fullName evidence="16">Poly [ADP-ribose] polymerase</fullName>
        <shortName evidence="16">PARP</shortName>
        <ecNumber evidence="16">2.4.2.-</ecNumber>
    </recommendedName>
</protein>
<evidence type="ECO:0000256" key="2">
    <source>
        <dbReference type="ARBA" id="ARBA00004123"/>
    </source>
</evidence>
<dbReference type="GO" id="GO:0051053">
    <property type="term" value="P:negative regulation of DNA metabolic process"/>
    <property type="evidence" value="ECO:0007669"/>
    <property type="project" value="UniProtKB-ARBA"/>
</dbReference>
<dbReference type="EMBL" id="VWZS01000943">
    <property type="protein sequence ID" value="NXH52527.1"/>
    <property type="molecule type" value="Genomic_DNA"/>
</dbReference>
<dbReference type="PROSITE" id="PS51060">
    <property type="entry name" value="PARP_ALPHA_HD"/>
    <property type="match status" value="1"/>
</dbReference>
<keyword evidence="14" id="KW-0539">Nucleus</keyword>
<comment type="subcellular location">
    <subcellularLocation>
        <location evidence="3">Chromosome</location>
    </subcellularLocation>
    <subcellularLocation>
        <location evidence="1">Cytoplasm</location>
        <location evidence="1">Cytoskeleton</location>
        <location evidence="1">Microtubule organizing center</location>
        <location evidence="1">Centrosome</location>
        <location evidence="1">Centriole</location>
    </subcellularLocation>
    <subcellularLocation>
        <location evidence="2">Nucleus</location>
    </subcellularLocation>
</comment>
<dbReference type="SUPFAM" id="SSF56399">
    <property type="entry name" value="ADP-ribosylation"/>
    <property type="match status" value="1"/>
</dbReference>
<feature type="non-terminal residue" evidence="21">
    <location>
        <position position="1"/>
    </location>
</feature>
<dbReference type="Gene3D" id="2.20.140.10">
    <property type="entry name" value="WGR domain"/>
    <property type="match status" value="1"/>
</dbReference>
<dbReference type="FunFam" id="1.20.142.10:FF:000006">
    <property type="entry name" value="Poly [ADP-ribose] polymerase"/>
    <property type="match status" value="1"/>
</dbReference>
<gene>
    <name evidence="21" type="primary">Parp3</name>
    <name evidence="21" type="ORF">RHAINO_R01636</name>
</gene>
<evidence type="ECO:0000256" key="10">
    <source>
        <dbReference type="ARBA" id="ARBA00022765"/>
    </source>
</evidence>
<dbReference type="SUPFAM" id="SSF142921">
    <property type="entry name" value="WGR domain-like"/>
    <property type="match status" value="1"/>
</dbReference>
<dbReference type="GO" id="GO:1990404">
    <property type="term" value="F:NAD+-protein mono-ADP-ribosyltransferase activity"/>
    <property type="evidence" value="ECO:0007669"/>
    <property type="project" value="TreeGrafter"/>
</dbReference>
<feature type="region of interest" description="Disordered" evidence="17">
    <location>
        <begin position="1"/>
        <end position="48"/>
    </location>
</feature>
<dbReference type="InterPro" id="IPR036616">
    <property type="entry name" value="Poly(ADP-ribose)pol_reg_dom_sf"/>
</dbReference>
<feature type="domain" description="PARP alpha-helical" evidence="19">
    <location>
        <begin position="180"/>
        <end position="298"/>
    </location>
</feature>
<sequence>MASKRQASSLTQLDTRVKKLKGEEEEDTWSSTLSTLKTAPKEKPPATIDGQCPLSTAPGARVYEDYDCTLNQTNISANNNKFYIIQLLEHNGAYSVWSRWGRVGEVGQFKLMPCASLEAAKKDFEKKFWEKTKNSWATRENFIAQPGKYTLIEVQPRAGQEVEVTLKVDGDKVCKQRVLPCTLDQATQDLVSLIFSSDMFRDAMQTMNIDVKKMPLGKLSKQQIARGFEALEELEAALKEQPPQATRLEELSSRFYTIVPHNFGRARPPTINSPDLLRAKKDMLLVLADIELAQSLQTQKMKEEEEEEKEVPHPLDQDYALLCCQLSLLDPASREYQLIQTYVTQTGHKLRILHIWQVARDGEDERFKAHDLLEHRRLLWHGTNVAVVAAILKSGLRIMPHSGGRVGKGIYFASGNSKSACYVGRTSENVGIMFLTEVALGKPYRITRDDPTLCQPPAGYDSVLACGQTEPDPARDEEVLLDGKKVLVCQGKPIPMSAYKDSSFSQSEYLIYQESQCRIRYLVQLCF</sequence>
<dbReference type="GO" id="GO:0005814">
    <property type="term" value="C:centriole"/>
    <property type="evidence" value="ECO:0007669"/>
    <property type="project" value="UniProtKB-SubCell"/>
</dbReference>
<keyword evidence="7 16" id="KW-0808">Transferase</keyword>
<dbReference type="PANTHER" id="PTHR10459:SF66">
    <property type="entry name" value="PROTEIN MONO-ADP-RIBOSYLTRANSFERASE PARP3"/>
    <property type="match status" value="1"/>
</dbReference>
<dbReference type="PANTHER" id="PTHR10459">
    <property type="entry name" value="DNA LIGASE"/>
    <property type="match status" value="1"/>
</dbReference>
<dbReference type="GO" id="GO:0016779">
    <property type="term" value="F:nucleotidyltransferase activity"/>
    <property type="evidence" value="ECO:0007669"/>
    <property type="project" value="UniProtKB-KW"/>
</dbReference>
<dbReference type="SMART" id="SM00773">
    <property type="entry name" value="WGR"/>
    <property type="match status" value="1"/>
</dbReference>